<dbReference type="Gene3D" id="3.30.450.20">
    <property type="entry name" value="PAS domain"/>
    <property type="match status" value="1"/>
</dbReference>
<dbReference type="SUPFAM" id="SSF47384">
    <property type="entry name" value="Homodimeric domain of signal transducing histidine kinase"/>
    <property type="match status" value="1"/>
</dbReference>
<dbReference type="PANTHER" id="PTHR45526">
    <property type="entry name" value="TRANSCRIPTIONAL REGULATORY PROTEIN DPIA"/>
    <property type="match status" value="1"/>
</dbReference>
<dbReference type="Pfam" id="PF00072">
    <property type="entry name" value="Response_reg"/>
    <property type="match status" value="1"/>
</dbReference>
<dbReference type="PROSITE" id="PS50110">
    <property type="entry name" value="RESPONSE_REGULATORY"/>
    <property type="match status" value="1"/>
</dbReference>
<dbReference type="PROSITE" id="PS50112">
    <property type="entry name" value="PAS"/>
    <property type="match status" value="1"/>
</dbReference>
<dbReference type="NCBIfam" id="TIGR00229">
    <property type="entry name" value="sensory_box"/>
    <property type="match status" value="1"/>
</dbReference>
<sequence>MFRDSRSYTILVIDDNSGDRLLIETYLEEAIKAPKIVEAKNFAEANLILTQSPKYFDTVLLDLSLPDKSGENLIMEILRIAANIPVIVLTGYSDMAFGRKSLSLGISDYLLKDDLNATNLFKSIIYGIERNAASQRIYDSEKRYKELFHLSPIPMWVYEMGNLGFLDVNQAAIKHYGYSKEEFLSMTIRDIRQKEENNFLDNAIETSTSDGEINHLGIFRHLKKNQEIIDVEISSNILDFNGLKAKLVLANDVTQRRRYIEAIEEQNVKLKEISWIQSHVVRAPLARMMGLINMLTEDDDFSDSEKKIFINHIIESGHELDKIIRNISNKTENINIPEK</sequence>
<dbReference type="InterPro" id="IPR035965">
    <property type="entry name" value="PAS-like_dom_sf"/>
</dbReference>
<dbReference type="EMBL" id="FNQC01000010">
    <property type="protein sequence ID" value="SDZ32879.1"/>
    <property type="molecule type" value="Genomic_DNA"/>
</dbReference>
<organism evidence="4 5">
    <name type="scientific">Rhodonellum ikkaensis</name>
    <dbReference type="NCBI Taxonomy" id="336829"/>
    <lineage>
        <taxon>Bacteria</taxon>
        <taxon>Pseudomonadati</taxon>
        <taxon>Bacteroidota</taxon>
        <taxon>Cytophagia</taxon>
        <taxon>Cytophagales</taxon>
        <taxon>Cytophagaceae</taxon>
        <taxon>Rhodonellum</taxon>
    </lineage>
</organism>
<evidence type="ECO:0000256" key="1">
    <source>
        <dbReference type="PROSITE-ProRule" id="PRU00169"/>
    </source>
</evidence>
<dbReference type="SMART" id="SM00448">
    <property type="entry name" value="REC"/>
    <property type="match status" value="1"/>
</dbReference>
<dbReference type="InterPro" id="IPR011006">
    <property type="entry name" value="CheY-like_superfamily"/>
</dbReference>
<reference evidence="4 5" key="1">
    <citation type="submission" date="2016-10" db="EMBL/GenBank/DDBJ databases">
        <authorList>
            <person name="Varghese N."/>
            <person name="Submissions S."/>
        </authorList>
    </citation>
    <scope>NUCLEOTIDE SEQUENCE [LARGE SCALE GENOMIC DNA]</scope>
    <source>
        <strain evidence="4 5">DSM 17997</strain>
    </source>
</reference>
<comment type="caution">
    <text evidence="4">The sequence shown here is derived from an EMBL/GenBank/DDBJ whole genome shotgun (WGS) entry which is preliminary data.</text>
</comment>
<dbReference type="InterPro" id="IPR001789">
    <property type="entry name" value="Sig_transdc_resp-reg_receiver"/>
</dbReference>
<feature type="modified residue" description="4-aspartylphosphate" evidence="1">
    <location>
        <position position="62"/>
    </location>
</feature>
<proteinExistence type="predicted"/>
<keyword evidence="5" id="KW-1185">Reference proteome</keyword>
<dbReference type="Pfam" id="PF13426">
    <property type="entry name" value="PAS_9"/>
    <property type="match status" value="1"/>
</dbReference>
<dbReference type="PANTHER" id="PTHR45526:SF1">
    <property type="entry name" value="TRANSCRIPTIONAL REGULATORY PROTEIN DCUR-RELATED"/>
    <property type="match status" value="1"/>
</dbReference>
<accession>A0A1H3S6U7</accession>
<evidence type="ECO:0000313" key="5">
    <source>
        <dbReference type="Proteomes" id="UP000199663"/>
    </source>
</evidence>
<feature type="domain" description="PAS" evidence="3">
    <location>
        <begin position="140"/>
        <end position="211"/>
    </location>
</feature>
<dbReference type="Gene3D" id="3.40.50.2300">
    <property type="match status" value="1"/>
</dbReference>
<feature type="domain" description="Response regulatory" evidence="2">
    <location>
        <begin position="9"/>
        <end position="127"/>
    </location>
</feature>
<protein>
    <submittedName>
        <fullName evidence="4">PAS domain S-box-containing protein</fullName>
    </submittedName>
</protein>
<gene>
    <name evidence="4" type="ORF">SAMN05444412_110105</name>
</gene>
<keyword evidence="1" id="KW-0597">Phosphoprotein</keyword>
<evidence type="ECO:0000259" key="2">
    <source>
        <dbReference type="PROSITE" id="PS50110"/>
    </source>
</evidence>
<dbReference type="Proteomes" id="UP000199663">
    <property type="component" value="Unassembled WGS sequence"/>
</dbReference>
<evidence type="ECO:0000313" key="4">
    <source>
        <dbReference type="EMBL" id="SDZ32879.1"/>
    </source>
</evidence>
<name>A0A1H3S6U7_9BACT</name>
<dbReference type="InterPro" id="IPR036097">
    <property type="entry name" value="HisK_dim/P_sf"/>
</dbReference>
<dbReference type="InterPro" id="IPR000014">
    <property type="entry name" value="PAS"/>
</dbReference>
<dbReference type="CDD" id="cd00130">
    <property type="entry name" value="PAS"/>
    <property type="match status" value="1"/>
</dbReference>
<dbReference type="Gene3D" id="1.10.287.130">
    <property type="match status" value="1"/>
</dbReference>
<dbReference type="SMART" id="SM00091">
    <property type="entry name" value="PAS"/>
    <property type="match status" value="1"/>
</dbReference>
<dbReference type="InterPro" id="IPR051271">
    <property type="entry name" value="2C-system_Tx_regulators"/>
</dbReference>
<evidence type="ECO:0000259" key="3">
    <source>
        <dbReference type="PROSITE" id="PS50112"/>
    </source>
</evidence>
<dbReference type="SUPFAM" id="SSF52172">
    <property type="entry name" value="CheY-like"/>
    <property type="match status" value="1"/>
</dbReference>
<dbReference type="RefSeq" id="WP_019598635.1">
    <property type="nucleotide sequence ID" value="NZ_FNQC01000010.1"/>
</dbReference>
<dbReference type="SUPFAM" id="SSF55785">
    <property type="entry name" value="PYP-like sensor domain (PAS domain)"/>
    <property type="match status" value="1"/>
</dbReference>
<dbReference type="CDD" id="cd00156">
    <property type="entry name" value="REC"/>
    <property type="match status" value="1"/>
</dbReference>